<keyword evidence="1" id="KW-0812">Transmembrane</keyword>
<feature type="transmembrane region" description="Helical" evidence="1">
    <location>
        <begin position="87"/>
        <end position="112"/>
    </location>
</feature>
<gene>
    <name evidence="2" type="ORF">EUGRSUZ_H02282</name>
</gene>
<organism evidence="2">
    <name type="scientific">Eucalyptus grandis</name>
    <name type="common">Flooded gum</name>
    <dbReference type="NCBI Taxonomy" id="71139"/>
    <lineage>
        <taxon>Eukaryota</taxon>
        <taxon>Viridiplantae</taxon>
        <taxon>Streptophyta</taxon>
        <taxon>Embryophyta</taxon>
        <taxon>Tracheophyta</taxon>
        <taxon>Spermatophyta</taxon>
        <taxon>Magnoliopsida</taxon>
        <taxon>eudicotyledons</taxon>
        <taxon>Gunneridae</taxon>
        <taxon>Pentapetalae</taxon>
        <taxon>rosids</taxon>
        <taxon>malvids</taxon>
        <taxon>Myrtales</taxon>
        <taxon>Myrtaceae</taxon>
        <taxon>Myrtoideae</taxon>
        <taxon>Eucalypteae</taxon>
        <taxon>Eucalyptus</taxon>
    </lineage>
</organism>
<dbReference type="EMBL" id="KK198760">
    <property type="protein sequence ID" value="KCW59530.1"/>
    <property type="molecule type" value="Genomic_DNA"/>
</dbReference>
<accession>A0A059B1K0</accession>
<protein>
    <submittedName>
        <fullName evidence="2">Uncharacterized protein</fullName>
    </submittedName>
</protein>
<keyword evidence="1" id="KW-0472">Membrane</keyword>
<evidence type="ECO:0000256" key="1">
    <source>
        <dbReference type="SAM" id="Phobius"/>
    </source>
</evidence>
<dbReference type="AlphaFoldDB" id="A0A059B1K0"/>
<dbReference type="InParanoid" id="A0A059B1K0"/>
<name>A0A059B1K0_EUCGR</name>
<evidence type="ECO:0000313" key="2">
    <source>
        <dbReference type="EMBL" id="KCW59530.1"/>
    </source>
</evidence>
<proteinExistence type="predicted"/>
<dbReference type="Gramene" id="KCW59530">
    <property type="protein sequence ID" value="KCW59530"/>
    <property type="gene ID" value="EUGRSUZ_H02282"/>
</dbReference>
<reference evidence="2" key="1">
    <citation type="submission" date="2013-07" db="EMBL/GenBank/DDBJ databases">
        <title>The genome of Eucalyptus grandis.</title>
        <authorList>
            <person name="Schmutz J."/>
            <person name="Hayes R."/>
            <person name="Myburg A."/>
            <person name="Tuskan G."/>
            <person name="Grattapaglia D."/>
            <person name="Rokhsar D.S."/>
        </authorList>
    </citation>
    <scope>NUCLEOTIDE SEQUENCE</scope>
    <source>
        <tissue evidence="2">Leaf extractions</tissue>
    </source>
</reference>
<sequence>MFGQQLAPRLGEVTITPVEAALVGFRHFCLTKKKNIFIYSYHGRPVLLISWWSCEVFVLLLTCWRATLSAGSLLLRRLVDEGGAASGMRLATLGAAFLLKLLVGYCLCAVAAELLRFTKIRRSPFPFVGGCCI</sequence>
<feature type="transmembrane region" description="Helical" evidence="1">
    <location>
        <begin position="46"/>
        <end position="67"/>
    </location>
</feature>
<keyword evidence="1" id="KW-1133">Transmembrane helix</keyword>